<proteinExistence type="predicted"/>
<accession>A0A4R3UL98</accession>
<evidence type="ECO:0000313" key="1">
    <source>
        <dbReference type="EMBL" id="TCU91602.1"/>
    </source>
</evidence>
<evidence type="ECO:0000313" key="2">
    <source>
        <dbReference type="Proteomes" id="UP000295110"/>
    </source>
</evidence>
<sequence>MASSQAENAADNLLAELIKHQPELFQLRDCSPEGGRALGDAIIALRLKLIDMHQSQG</sequence>
<dbReference type="EMBL" id="SMBU01000025">
    <property type="protein sequence ID" value="TCU91602.1"/>
    <property type="molecule type" value="Genomic_DNA"/>
</dbReference>
<keyword evidence="2" id="KW-1185">Reference proteome</keyword>
<dbReference type="RefSeq" id="WP_165917636.1">
    <property type="nucleotide sequence ID" value="NZ_CBCSGL010000021.1"/>
</dbReference>
<dbReference type="AlphaFoldDB" id="A0A4R3UL98"/>
<comment type="caution">
    <text evidence="1">The sequence shown here is derived from an EMBL/GenBank/DDBJ whole genome shotgun (WGS) entry which is preliminary data.</text>
</comment>
<protein>
    <submittedName>
        <fullName evidence="1">Uncharacterized protein</fullName>
    </submittedName>
</protein>
<organism evidence="1 2">
    <name type="scientific">Roseateles saccharophilus</name>
    <name type="common">Pseudomonas saccharophila</name>
    <dbReference type="NCBI Taxonomy" id="304"/>
    <lineage>
        <taxon>Bacteria</taxon>
        <taxon>Pseudomonadati</taxon>
        <taxon>Pseudomonadota</taxon>
        <taxon>Betaproteobacteria</taxon>
        <taxon>Burkholderiales</taxon>
        <taxon>Sphaerotilaceae</taxon>
        <taxon>Roseateles</taxon>
    </lineage>
</organism>
<gene>
    <name evidence="1" type="ORF">EV671_102581</name>
</gene>
<reference evidence="1 2" key="1">
    <citation type="submission" date="2019-03" db="EMBL/GenBank/DDBJ databases">
        <title>Genomic Encyclopedia of Type Strains, Phase IV (KMG-IV): sequencing the most valuable type-strain genomes for metagenomic binning, comparative biology and taxonomic classification.</title>
        <authorList>
            <person name="Goeker M."/>
        </authorList>
    </citation>
    <scope>NUCLEOTIDE SEQUENCE [LARGE SCALE GENOMIC DNA]</scope>
    <source>
        <strain evidence="1 2">DSM 654</strain>
    </source>
</reference>
<dbReference type="Proteomes" id="UP000295110">
    <property type="component" value="Unassembled WGS sequence"/>
</dbReference>
<name>A0A4R3UL98_ROSSA</name>